<protein>
    <submittedName>
        <fullName evidence="4">Uncharacterized protein</fullName>
    </submittedName>
</protein>
<feature type="domain" description="HTH myb-type" evidence="3">
    <location>
        <begin position="273"/>
        <end position="324"/>
    </location>
</feature>
<evidence type="ECO:0000259" key="3">
    <source>
        <dbReference type="PROSITE" id="PS51294"/>
    </source>
</evidence>
<dbReference type="InterPro" id="IPR050560">
    <property type="entry name" value="MYB_TF"/>
</dbReference>
<feature type="region of interest" description="Disordered" evidence="1">
    <location>
        <begin position="212"/>
        <end position="234"/>
    </location>
</feature>
<feature type="domain" description="Myb-like" evidence="2">
    <location>
        <begin position="353"/>
        <end position="403"/>
    </location>
</feature>
<dbReference type="CDD" id="cd00167">
    <property type="entry name" value="SANT"/>
    <property type="match status" value="2"/>
</dbReference>
<dbReference type="AlphaFoldDB" id="A0A7S0LT39"/>
<organism evidence="4">
    <name type="scientific">Coccolithus braarudii</name>
    <dbReference type="NCBI Taxonomy" id="221442"/>
    <lineage>
        <taxon>Eukaryota</taxon>
        <taxon>Haptista</taxon>
        <taxon>Haptophyta</taxon>
        <taxon>Prymnesiophyceae</taxon>
        <taxon>Coccolithales</taxon>
        <taxon>Coccolithaceae</taxon>
        <taxon>Coccolithus</taxon>
    </lineage>
</organism>
<dbReference type="GO" id="GO:0000981">
    <property type="term" value="F:DNA-binding transcription factor activity, RNA polymerase II-specific"/>
    <property type="evidence" value="ECO:0007669"/>
    <property type="project" value="TreeGrafter"/>
</dbReference>
<dbReference type="GO" id="GO:0005634">
    <property type="term" value="C:nucleus"/>
    <property type="evidence" value="ECO:0007669"/>
    <property type="project" value="TreeGrafter"/>
</dbReference>
<reference evidence="4" key="1">
    <citation type="submission" date="2021-01" db="EMBL/GenBank/DDBJ databases">
        <authorList>
            <person name="Corre E."/>
            <person name="Pelletier E."/>
            <person name="Niang G."/>
            <person name="Scheremetjew M."/>
            <person name="Finn R."/>
            <person name="Kale V."/>
            <person name="Holt S."/>
            <person name="Cochrane G."/>
            <person name="Meng A."/>
            <person name="Brown T."/>
            <person name="Cohen L."/>
        </authorList>
    </citation>
    <scope>NUCLEOTIDE SEQUENCE</scope>
    <source>
        <strain evidence="4">PLY182g</strain>
    </source>
</reference>
<dbReference type="InterPro" id="IPR001005">
    <property type="entry name" value="SANT/Myb"/>
</dbReference>
<accession>A0A7S0LT39</accession>
<feature type="domain" description="HTH myb-type" evidence="3">
    <location>
        <begin position="358"/>
        <end position="407"/>
    </location>
</feature>
<dbReference type="PROSITE" id="PS50090">
    <property type="entry name" value="MYB_LIKE"/>
    <property type="match status" value="2"/>
</dbReference>
<feature type="compositionally biased region" description="Polar residues" evidence="1">
    <location>
        <begin position="135"/>
        <end position="149"/>
    </location>
</feature>
<dbReference type="SUPFAM" id="SSF46689">
    <property type="entry name" value="Homeodomain-like"/>
    <property type="match status" value="1"/>
</dbReference>
<gene>
    <name evidence="4" type="ORF">CPEL01642_LOCUS24881</name>
</gene>
<feature type="domain" description="Myb-like" evidence="2">
    <location>
        <begin position="270"/>
        <end position="320"/>
    </location>
</feature>
<dbReference type="Pfam" id="PF00249">
    <property type="entry name" value="Myb_DNA-binding"/>
    <property type="match status" value="2"/>
</dbReference>
<dbReference type="PANTHER" id="PTHR45614">
    <property type="entry name" value="MYB PROTEIN-RELATED"/>
    <property type="match status" value="1"/>
</dbReference>
<name>A0A7S0LT39_9EUKA</name>
<dbReference type="InterPro" id="IPR017930">
    <property type="entry name" value="Myb_dom"/>
</dbReference>
<dbReference type="GO" id="GO:0000978">
    <property type="term" value="F:RNA polymerase II cis-regulatory region sequence-specific DNA binding"/>
    <property type="evidence" value="ECO:0007669"/>
    <property type="project" value="TreeGrafter"/>
</dbReference>
<evidence type="ECO:0000256" key="1">
    <source>
        <dbReference type="SAM" id="MobiDB-lite"/>
    </source>
</evidence>
<evidence type="ECO:0000259" key="2">
    <source>
        <dbReference type="PROSITE" id="PS50090"/>
    </source>
</evidence>
<sequence>MAHPCPHQLPLDTSQSFASAEPHGNRKRLVFAHADSVQKHATTYTYLDKEHAPTTGLEFLSDFGLELSEDIAVDGFVRASPYPHAVPSHCCGRSSFSPAPMHDELPNELPVEEVLWRLVAPSSGGRPEAHELQHESATSSHGSDSSQTLSLPDSHPTPPSSPSSPKHVFAYAAHEGSHRREECEDEGGGYRRLEHAYAYPYARHDDADERLYGQRLGGGGTERGQYSSNERGQYSSGYSGGGCEAYKYTPPHERECATLGRLEASAPVPSAQHNRKEWAVFEDDVIREGVRELGMRWRAIAAKLPGRSDDAVRNRWARLQGGGSAGGLLNPMGCAKAGIVKPAGGVGPRPKREAGQTRQSWTSHEDMIILSSVAEYGRRWNRITQRLPKRTEHAIRNRWHRLQMAAIDERARQRFEPPAELDVGSLLA</sequence>
<dbReference type="PROSITE" id="PS51294">
    <property type="entry name" value="HTH_MYB"/>
    <property type="match status" value="2"/>
</dbReference>
<feature type="region of interest" description="Disordered" evidence="1">
    <location>
        <begin position="122"/>
        <end position="167"/>
    </location>
</feature>
<dbReference type="SMART" id="SM00717">
    <property type="entry name" value="SANT"/>
    <property type="match status" value="2"/>
</dbReference>
<proteinExistence type="predicted"/>
<dbReference type="EMBL" id="HBEY01051716">
    <property type="protein sequence ID" value="CAD8621498.1"/>
    <property type="molecule type" value="Transcribed_RNA"/>
</dbReference>
<evidence type="ECO:0000313" key="4">
    <source>
        <dbReference type="EMBL" id="CAD8621498.1"/>
    </source>
</evidence>
<dbReference type="InterPro" id="IPR009057">
    <property type="entry name" value="Homeodomain-like_sf"/>
</dbReference>
<dbReference type="Gene3D" id="1.10.10.60">
    <property type="entry name" value="Homeodomain-like"/>
    <property type="match status" value="2"/>
</dbReference>